<gene>
    <name evidence="1" type="ORF">H1R20_g1161</name>
</gene>
<dbReference type="EMBL" id="JANBPK010000255">
    <property type="protein sequence ID" value="KAJ2935933.1"/>
    <property type="molecule type" value="Genomic_DNA"/>
</dbReference>
<sequence length="141" mass="15932">MVTGELSSEVLQKLSRQALSDPDYDCRSAALNTFSRLVEVEDPESDWGLSRREKYRLHAMNMLEKHFSTGLTDGERVVRQSWIKLAATQVKDAKFIGLHGLFNAVIKDDDPDVQADAMKALRDLIDDGNGATWIFNIFQTE</sequence>
<evidence type="ECO:0000313" key="1">
    <source>
        <dbReference type="EMBL" id="KAJ2935933.1"/>
    </source>
</evidence>
<reference evidence="1" key="1">
    <citation type="submission" date="2022-06" db="EMBL/GenBank/DDBJ databases">
        <title>Genome Sequence of Candolleomyces eurysporus.</title>
        <authorList>
            <person name="Buettner E."/>
        </authorList>
    </citation>
    <scope>NUCLEOTIDE SEQUENCE</scope>
    <source>
        <strain evidence="1">VTCC 930004</strain>
    </source>
</reference>
<dbReference type="SUPFAM" id="SSF48371">
    <property type="entry name" value="ARM repeat"/>
    <property type="match status" value="1"/>
</dbReference>
<dbReference type="AlphaFoldDB" id="A0A9W8MP09"/>
<dbReference type="Gene3D" id="1.25.10.10">
    <property type="entry name" value="Leucine-rich Repeat Variant"/>
    <property type="match status" value="1"/>
</dbReference>
<keyword evidence="2" id="KW-1185">Reference proteome</keyword>
<name>A0A9W8MP09_9AGAR</name>
<feature type="non-terminal residue" evidence="1">
    <location>
        <position position="141"/>
    </location>
</feature>
<protein>
    <submittedName>
        <fullName evidence="1">Uncharacterized protein</fullName>
    </submittedName>
</protein>
<organism evidence="1 2">
    <name type="scientific">Candolleomyces eurysporus</name>
    <dbReference type="NCBI Taxonomy" id="2828524"/>
    <lineage>
        <taxon>Eukaryota</taxon>
        <taxon>Fungi</taxon>
        <taxon>Dikarya</taxon>
        <taxon>Basidiomycota</taxon>
        <taxon>Agaricomycotina</taxon>
        <taxon>Agaricomycetes</taxon>
        <taxon>Agaricomycetidae</taxon>
        <taxon>Agaricales</taxon>
        <taxon>Agaricineae</taxon>
        <taxon>Psathyrellaceae</taxon>
        <taxon>Candolleomyces</taxon>
    </lineage>
</organism>
<proteinExistence type="predicted"/>
<dbReference type="Proteomes" id="UP001140091">
    <property type="component" value="Unassembled WGS sequence"/>
</dbReference>
<comment type="caution">
    <text evidence="1">The sequence shown here is derived from an EMBL/GenBank/DDBJ whole genome shotgun (WGS) entry which is preliminary data.</text>
</comment>
<evidence type="ECO:0000313" key="2">
    <source>
        <dbReference type="Proteomes" id="UP001140091"/>
    </source>
</evidence>
<dbReference type="InterPro" id="IPR016024">
    <property type="entry name" value="ARM-type_fold"/>
</dbReference>
<dbReference type="InterPro" id="IPR011989">
    <property type="entry name" value="ARM-like"/>
</dbReference>
<accession>A0A9W8MP09</accession>